<gene>
    <name evidence="1" type="ORF">SCALOS_LOCUS4894</name>
</gene>
<proteinExistence type="predicted"/>
<name>A0ACA9LQA3_9GLOM</name>
<protein>
    <submittedName>
        <fullName evidence="1">11327_t:CDS:1</fullName>
    </submittedName>
</protein>
<comment type="caution">
    <text evidence="1">The sequence shown here is derived from an EMBL/GenBank/DDBJ whole genome shotgun (WGS) entry which is preliminary data.</text>
</comment>
<sequence length="63" mass="7247">MTYYFAIIGTKDNPIYETDFSLTSAKSTGIDPSSRKDENRHLNQFIVHSALDLVEELQWHSNT</sequence>
<reference evidence="1" key="1">
    <citation type="submission" date="2021-06" db="EMBL/GenBank/DDBJ databases">
        <authorList>
            <person name="Kallberg Y."/>
            <person name="Tangrot J."/>
            <person name="Rosling A."/>
        </authorList>
    </citation>
    <scope>NUCLEOTIDE SEQUENCE</scope>
    <source>
        <strain evidence="1">AU212A</strain>
    </source>
</reference>
<feature type="non-terminal residue" evidence="1">
    <location>
        <position position="63"/>
    </location>
</feature>
<keyword evidence="2" id="KW-1185">Reference proteome</keyword>
<evidence type="ECO:0000313" key="2">
    <source>
        <dbReference type="Proteomes" id="UP000789860"/>
    </source>
</evidence>
<dbReference type="Proteomes" id="UP000789860">
    <property type="component" value="Unassembled WGS sequence"/>
</dbReference>
<accession>A0ACA9LQA3</accession>
<organism evidence="1 2">
    <name type="scientific">Scutellospora calospora</name>
    <dbReference type="NCBI Taxonomy" id="85575"/>
    <lineage>
        <taxon>Eukaryota</taxon>
        <taxon>Fungi</taxon>
        <taxon>Fungi incertae sedis</taxon>
        <taxon>Mucoromycota</taxon>
        <taxon>Glomeromycotina</taxon>
        <taxon>Glomeromycetes</taxon>
        <taxon>Diversisporales</taxon>
        <taxon>Gigasporaceae</taxon>
        <taxon>Scutellospora</taxon>
    </lineage>
</organism>
<dbReference type="EMBL" id="CAJVPM010007161">
    <property type="protein sequence ID" value="CAG8542598.1"/>
    <property type="molecule type" value="Genomic_DNA"/>
</dbReference>
<evidence type="ECO:0000313" key="1">
    <source>
        <dbReference type="EMBL" id="CAG8542598.1"/>
    </source>
</evidence>